<accession>A0A4Y2RMX3</accession>
<comment type="caution">
    <text evidence="1">The sequence shown here is derived from an EMBL/GenBank/DDBJ whole genome shotgun (WGS) entry which is preliminary data.</text>
</comment>
<reference evidence="1 2" key="1">
    <citation type="journal article" date="2019" name="Sci. Rep.">
        <title>Orb-weaving spider Araneus ventricosus genome elucidates the spidroin gene catalogue.</title>
        <authorList>
            <person name="Kono N."/>
            <person name="Nakamura H."/>
            <person name="Ohtoshi R."/>
            <person name="Moran D.A.P."/>
            <person name="Shinohara A."/>
            <person name="Yoshida Y."/>
            <person name="Fujiwara M."/>
            <person name="Mori M."/>
            <person name="Tomita M."/>
            <person name="Arakawa K."/>
        </authorList>
    </citation>
    <scope>NUCLEOTIDE SEQUENCE [LARGE SCALE GENOMIC DNA]</scope>
</reference>
<keyword evidence="2" id="KW-1185">Reference proteome</keyword>
<sequence>MEETETFPITILLKEYLFASATFLQLPELLEEHLNDIEASTSRATTSSLKPQDMKMDLYLSPNPTFEKYQITNCGKGTTSFIEIISSPHEKMLYTSANKKRCSVTKAIQRSTNSRKELFCNICEEEYEDNRIQVMTKMQTWVHDI</sequence>
<proteinExistence type="predicted"/>
<dbReference type="Proteomes" id="UP000499080">
    <property type="component" value="Unassembled WGS sequence"/>
</dbReference>
<protein>
    <submittedName>
        <fullName evidence="1">Uncharacterized protein</fullName>
    </submittedName>
</protein>
<name>A0A4Y2RMX3_ARAVE</name>
<dbReference type="EMBL" id="BGPR01017469">
    <property type="protein sequence ID" value="GBN76255.1"/>
    <property type="molecule type" value="Genomic_DNA"/>
</dbReference>
<gene>
    <name evidence="1" type="ORF">AVEN_58199_1</name>
</gene>
<evidence type="ECO:0000313" key="2">
    <source>
        <dbReference type="Proteomes" id="UP000499080"/>
    </source>
</evidence>
<organism evidence="1 2">
    <name type="scientific">Araneus ventricosus</name>
    <name type="common">Orbweaver spider</name>
    <name type="synonym">Epeira ventricosa</name>
    <dbReference type="NCBI Taxonomy" id="182803"/>
    <lineage>
        <taxon>Eukaryota</taxon>
        <taxon>Metazoa</taxon>
        <taxon>Ecdysozoa</taxon>
        <taxon>Arthropoda</taxon>
        <taxon>Chelicerata</taxon>
        <taxon>Arachnida</taxon>
        <taxon>Araneae</taxon>
        <taxon>Araneomorphae</taxon>
        <taxon>Entelegynae</taxon>
        <taxon>Araneoidea</taxon>
        <taxon>Araneidae</taxon>
        <taxon>Araneus</taxon>
    </lineage>
</organism>
<dbReference type="AlphaFoldDB" id="A0A4Y2RMX3"/>
<evidence type="ECO:0000313" key="1">
    <source>
        <dbReference type="EMBL" id="GBN76255.1"/>
    </source>
</evidence>